<evidence type="ECO:0000313" key="2">
    <source>
        <dbReference type="Proteomes" id="UP000239936"/>
    </source>
</evidence>
<name>A0A2S7XNB9_9GAMM</name>
<dbReference type="Proteomes" id="UP000239936">
    <property type="component" value="Unassembled WGS sequence"/>
</dbReference>
<sequence>MALLGQSNSAERPGEATLFVLEINAGVPRQLAEIPLLGAVSDSRLIGNLLYVMSTTYSETDGTWQPETQLQTIDLTNPNAP</sequence>
<keyword evidence="2" id="KW-1185">Reference proteome</keyword>
<comment type="caution">
    <text evidence="1">The sequence shown here is derived from an EMBL/GenBank/DDBJ whole genome shotgun (WGS) entry which is preliminary data.</text>
</comment>
<reference evidence="1 2" key="1">
    <citation type="submission" date="2018-01" db="EMBL/GenBank/DDBJ databases">
        <title>The complete genome sequence of Chromatium okenii LaCa, a purple sulfur bacterium with a turbulent life.</title>
        <authorList>
            <person name="Luedin S.M."/>
            <person name="Liechti N."/>
            <person name="Storelli N."/>
            <person name="Danza F."/>
            <person name="Wittwer M."/>
            <person name="Pothier J.F."/>
            <person name="Tonolla M.A."/>
        </authorList>
    </citation>
    <scope>NUCLEOTIDE SEQUENCE [LARGE SCALE GENOMIC DNA]</scope>
    <source>
        <strain evidence="1 2">LaCa</strain>
    </source>
</reference>
<dbReference type="AlphaFoldDB" id="A0A2S7XNB9"/>
<organism evidence="1 2">
    <name type="scientific">Chromatium okenii</name>
    <dbReference type="NCBI Taxonomy" id="61644"/>
    <lineage>
        <taxon>Bacteria</taxon>
        <taxon>Pseudomonadati</taxon>
        <taxon>Pseudomonadota</taxon>
        <taxon>Gammaproteobacteria</taxon>
        <taxon>Chromatiales</taxon>
        <taxon>Chromatiaceae</taxon>
        <taxon>Chromatium</taxon>
    </lineage>
</organism>
<accession>A0A2S7XNB9</accession>
<protein>
    <submittedName>
        <fullName evidence="1">Uncharacterized protein</fullName>
    </submittedName>
</protein>
<gene>
    <name evidence="1" type="ORF">CXB77_17440</name>
</gene>
<proteinExistence type="predicted"/>
<dbReference type="EMBL" id="PPGH01000038">
    <property type="protein sequence ID" value="PQJ94912.1"/>
    <property type="molecule type" value="Genomic_DNA"/>
</dbReference>
<evidence type="ECO:0000313" key="1">
    <source>
        <dbReference type="EMBL" id="PQJ94912.1"/>
    </source>
</evidence>